<feature type="transmembrane region" description="Helical" evidence="1">
    <location>
        <begin position="26"/>
        <end position="47"/>
    </location>
</feature>
<reference evidence="3" key="1">
    <citation type="journal article" date="2019" name="Int. J. Syst. Evol. Microbiol.">
        <title>The Global Catalogue of Microorganisms (GCM) 10K type strain sequencing project: providing services to taxonomists for standard genome sequencing and annotation.</title>
        <authorList>
            <consortium name="The Broad Institute Genomics Platform"/>
            <consortium name="The Broad Institute Genome Sequencing Center for Infectious Disease"/>
            <person name="Wu L."/>
            <person name="Ma J."/>
        </authorList>
    </citation>
    <scope>NUCLEOTIDE SEQUENCE [LARGE SCALE GENOMIC DNA]</scope>
    <source>
        <strain evidence="3">JCM 18081</strain>
    </source>
</reference>
<accession>A0ABP9CB28</accession>
<sequence>MPESPHAAAASAATDVAKVMRDNYVILARLLAARLACVVVLVGVPVAVNRAGAEASFLLTLPLVVAAFVCVLTAYRLWAGVRLTQCRKSCVTTLPSAIPQPGGQKGLALDRVQHRLRGQGVPPR</sequence>
<dbReference type="Proteomes" id="UP001501265">
    <property type="component" value="Unassembled WGS sequence"/>
</dbReference>
<keyword evidence="1" id="KW-0472">Membrane</keyword>
<name>A0ABP9CB28_9ACTN</name>
<feature type="transmembrane region" description="Helical" evidence="1">
    <location>
        <begin position="59"/>
        <end position="78"/>
    </location>
</feature>
<evidence type="ECO:0000313" key="3">
    <source>
        <dbReference type="Proteomes" id="UP001501265"/>
    </source>
</evidence>
<protein>
    <submittedName>
        <fullName evidence="2">Uncharacterized protein</fullName>
    </submittedName>
</protein>
<dbReference type="EMBL" id="BAABIG010000041">
    <property type="protein sequence ID" value="GAA4807701.1"/>
    <property type="molecule type" value="Genomic_DNA"/>
</dbReference>
<proteinExistence type="predicted"/>
<keyword evidence="1" id="KW-0812">Transmembrane</keyword>
<keyword evidence="3" id="KW-1185">Reference proteome</keyword>
<keyword evidence="1" id="KW-1133">Transmembrane helix</keyword>
<evidence type="ECO:0000256" key="1">
    <source>
        <dbReference type="SAM" id="Phobius"/>
    </source>
</evidence>
<evidence type="ECO:0000313" key="2">
    <source>
        <dbReference type="EMBL" id="GAA4807701.1"/>
    </source>
</evidence>
<gene>
    <name evidence="2" type="ORF">GCM10023220_42510</name>
</gene>
<comment type="caution">
    <text evidence="2">The sequence shown here is derived from an EMBL/GenBank/DDBJ whole genome shotgun (WGS) entry which is preliminary data.</text>
</comment>
<organism evidence="2 3">
    <name type="scientific">Streptomyces ziwulingensis</name>
    <dbReference type="NCBI Taxonomy" id="1045501"/>
    <lineage>
        <taxon>Bacteria</taxon>
        <taxon>Bacillati</taxon>
        <taxon>Actinomycetota</taxon>
        <taxon>Actinomycetes</taxon>
        <taxon>Kitasatosporales</taxon>
        <taxon>Streptomycetaceae</taxon>
        <taxon>Streptomyces</taxon>
    </lineage>
</organism>